<keyword evidence="5 9" id="KW-0999">Mitochondrion inner membrane</keyword>
<keyword evidence="4 9" id="KW-0375">Hydrogen ion transport</keyword>
<evidence type="ECO:0000313" key="13">
    <source>
        <dbReference type="EMBL" id="CAF3781842.1"/>
    </source>
</evidence>
<proteinExistence type="inferred from homology"/>
<dbReference type="AlphaFoldDB" id="A0A815KFV5"/>
<dbReference type="Proteomes" id="UP000663824">
    <property type="component" value="Unassembled WGS sequence"/>
</dbReference>
<comment type="caution">
    <text evidence="10">The sequence shown here is derived from an EMBL/GenBank/DDBJ whole genome shotgun (WGS) entry which is preliminary data.</text>
</comment>
<dbReference type="Proteomes" id="UP000676336">
    <property type="component" value="Unassembled WGS sequence"/>
</dbReference>
<keyword evidence="3 9" id="KW-0138">CF(0)</keyword>
<keyword evidence="2 9" id="KW-0813">Transport</keyword>
<evidence type="ECO:0000256" key="8">
    <source>
        <dbReference type="ARBA" id="ARBA00023136"/>
    </source>
</evidence>
<dbReference type="EMBL" id="CAJNRE010007701">
    <property type="protein sequence ID" value="CAF2067263.1"/>
    <property type="molecule type" value="Genomic_DNA"/>
</dbReference>
<organism evidence="10 16">
    <name type="scientific">Rotaria magnacalcarata</name>
    <dbReference type="NCBI Taxonomy" id="392030"/>
    <lineage>
        <taxon>Eukaryota</taxon>
        <taxon>Metazoa</taxon>
        <taxon>Spiralia</taxon>
        <taxon>Gnathifera</taxon>
        <taxon>Rotifera</taxon>
        <taxon>Eurotatoria</taxon>
        <taxon>Bdelloidea</taxon>
        <taxon>Philodinida</taxon>
        <taxon>Philodinidae</taxon>
        <taxon>Rotaria</taxon>
    </lineage>
</organism>
<dbReference type="GO" id="GO:0046933">
    <property type="term" value="F:proton-transporting ATP synthase activity, rotational mechanism"/>
    <property type="evidence" value="ECO:0007669"/>
    <property type="project" value="TreeGrafter"/>
</dbReference>
<protein>
    <recommendedName>
        <fullName evidence="9">ATP synthase subunit b</fullName>
    </recommendedName>
</protein>
<evidence type="ECO:0000256" key="3">
    <source>
        <dbReference type="ARBA" id="ARBA00022547"/>
    </source>
</evidence>
<dbReference type="EMBL" id="CAJOBJ010000318">
    <property type="protein sequence ID" value="CAF3814093.1"/>
    <property type="molecule type" value="Genomic_DNA"/>
</dbReference>
<dbReference type="InterPro" id="IPR008688">
    <property type="entry name" value="ATP_synth_Bsub_B/MI25"/>
</dbReference>
<dbReference type="Proteomes" id="UP000681967">
    <property type="component" value="Unassembled WGS sequence"/>
</dbReference>
<dbReference type="EMBL" id="CAJNOV010010126">
    <property type="protein sequence ID" value="CAF1392713.1"/>
    <property type="molecule type" value="Genomic_DNA"/>
</dbReference>
<evidence type="ECO:0000313" key="16">
    <source>
        <dbReference type="Proteomes" id="UP000663855"/>
    </source>
</evidence>
<evidence type="ECO:0000256" key="1">
    <source>
        <dbReference type="ARBA" id="ARBA00007479"/>
    </source>
</evidence>
<evidence type="ECO:0000256" key="7">
    <source>
        <dbReference type="ARBA" id="ARBA00023128"/>
    </source>
</evidence>
<keyword evidence="8 9" id="KW-0472">Membrane</keyword>
<dbReference type="OrthoDB" id="67388at2759"/>
<dbReference type="Pfam" id="PF05405">
    <property type="entry name" value="Mt_ATP-synt_B"/>
    <property type="match status" value="1"/>
</dbReference>
<dbReference type="InterPro" id="IPR013837">
    <property type="entry name" value="ATP_synth_F0_suB"/>
</dbReference>
<keyword evidence="6 9" id="KW-0406">Ion transport</keyword>
<dbReference type="PANTHER" id="PTHR12733">
    <property type="entry name" value="MITOCHONDRIAL ATP SYNTHASE B CHAIN"/>
    <property type="match status" value="1"/>
</dbReference>
<dbReference type="EMBL" id="CAJOBI010002883">
    <property type="protein sequence ID" value="CAF3948244.1"/>
    <property type="molecule type" value="Genomic_DNA"/>
</dbReference>
<dbReference type="Proteomes" id="UP000663855">
    <property type="component" value="Unassembled WGS sequence"/>
</dbReference>
<evidence type="ECO:0000256" key="2">
    <source>
        <dbReference type="ARBA" id="ARBA00022448"/>
    </source>
</evidence>
<evidence type="ECO:0000256" key="9">
    <source>
        <dbReference type="RuleBase" id="RU368017"/>
    </source>
</evidence>
<dbReference type="Proteomes" id="UP000681720">
    <property type="component" value="Unassembled WGS sequence"/>
</dbReference>
<comment type="function">
    <text evidence="9">Subunit b, of the mitochondrial membrane ATP synthase complex (F(1)F(0) ATP synthase or Complex V) that produces ATP from ADP in the presence of a proton gradient across the membrane which is generated by electron transport complexes of the respiratory chain. ATP synthase complex consist of a soluble F(1) head domain - the catalytic core - and a membrane F(1) domain - the membrane proton channel. These two domains are linked by a central stalk rotating inside the F(1) region and a stationary peripheral stalk. During catalysis, ATP synthesis in the catalytic domain of F(1) is coupled via a rotary mechanism of the central stalk subunits to proton translocation. In vivo, can only synthesize ATP although its ATP hydrolase activity can be activated artificially in vitro. Part of the complex F(0) domain. Part of the complex F(0) domain and the peripheric stalk, which acts as a stator to hold the catalytic alpha(3)beta(3) subcomplex and subunit a/ATP6 static relative to the rotary elements.</text>
</comment>
<evidence type="ECO:0000313" key="11">
    <source>
        <dbReference type="EMBL" id="CAF1587954.1"/>
    </source>
</evidence>
<dbReference type="GO" id="GO:0045259">
    <property type="term" value="C:proton-transporting ATP synthase complex"/>
    <property type="evidence" value="ECO:0007669"/>
    <property type="project" value="UniProtKB-KW"/>
</dbReference>
<accession>A0A815KFV5</accession>
<comment type="subcellular location">
    <subcellularLocation>
        <location evidence="9">Mitochondrion</location>
    </subcellularLocation>
    <subcellularLocation>
        <location evidence="9">Mitochondrion inner membrane</location>
    </subcellularLocation>
</comment>
<gene>
    <name evidence="13" type="ORF">BYL167_LOCUS1979</name>
    <name evidence="10" type="ORF">CJN711_LOCUS21541</name>
    <name evidence="14" type="ORF">GIL414_LOCUS1813</name>
    <name evidence="11" type="ORF">KQP761_LOCUS20878</name>
    <name evidence="12" type="ORF">MBJ925_LOCUS16108</name>
    <name evidence="15" type="ORF">SMN809_LOCUS9105</name>
</gene>
<reference evidence="10" key="1">
    <citation type="submission" date="2021-02" db="EMBL/GenBank/DDBJ databases">
        <authorList>
            <person name="Nowell W R."/>
        </authorList>
    </citation>
    <scope>NUCLEOTIDE SEQUENCE</scope>
</reference>
<comment type="subunit">
    <text evidence="9">F-type ATPases have 2 components, CF(1) - the catalytic core - and CF(0) - the membrane proton channel. CF(1) and CF(0) have multiple subunits.</text>
</comment>
<comment type="similarity">
    <text evidence="1 9">Belongs to the eukaryotic ATPase B chain family.</text>
</comment>
<evidence type="ECO:0000313" key="15">
    <source>
        <dbReference type="EMBL" id="CAF3948244.1"/>
    </source>
</evidence>
<evidence type="ECO:0000256" key="4">
    <source>
        <dbReference type="ARBA" id="ARBA00022781"/>
    </source>
</evidence>
<dbReference type="EMBL" id="CAJOBH010000325">
    <property type="protein sequence ID" value="CAF3781842.1"/>
    <property type="molecule type" value="Genomic_DNA"/>
</dbReference>
<dbReference type="EMBL" id="CAJNOW010010786">
    <property type="protein sequence ID" value="CAF1587954.1"/>
    <property type="molecule type" value="Genomic_DNA"/>
</dbReference>
<evidence type="ECO:0000313" key="12">
    <source>
        <dbReference type="EMBL" id="CAF2067263.1"/>
    </source>
</evidence>
<evidence type="ECO:0000313" key="10">
    <source>
        <dbReference type="EMBL" id="CAF1392713.1"/>
    </source>
</evidence>
<dbReference type="Gene3D" id="1.20.5.2210">
    <property type="match status" value="1"/>
</dbReference>
<evidence type="ECO:0000313" key="14">
    <source>
        <dbReference type="EMBL" id="CAF3814093.1"/>
    </source>
</evidence>
<keyword evidence="7 9" id="KW-0496">Mitochondrion</keyword>
<evidence type="ECO:0000256" key="5">
    <source>
        <dbReference type="ARBA" id="ARBA00022792"/>
    </source>
</evidence>
<evidence type="ECO:0000256" key="6">
    <source>
        <dbReference type="ARBA" id="ARBA00023065"/>
    </source>
</evidence>
<dbReference type="PANTHER" id="PTHR12733:SF3">
    <property type="entry name" value="ATP SYNTHASE F(0) COMPLEX SUBUNIT B1, MITOCHONDRIAL"/>
    <property type="match status" value="1"/>
</dbReference>
<name>A0A815KFV5_9BILA</name>
<dbReference type="GO" id="GO:0005743">
    <property type="term" value="C:mitochondrial inner membrane"/>
    <property type="evidence" value="ECO:0007669"/>
    <property type="project" value="UniProtKB-SubCell"/>
</dbReference>
<sequence>MMNKFALSLVSNRISPSIIGFRSFSISNTHFQSASSKSKTNDQSFVAKEKHEKVLRVEDSLNDLSSVKWRTEFNGKRLWPHDQWPERDLVNYPPYKLREAPNPVRWYCVPESWFKFFYEKTGVTGPYMFFYGLLVYGFSKEYIVLWYDFTEYLILAAAVITVVKKLGPAIGDTFRGWHQDEVNRYNSVVNNSKAMAGKMLHSYEESLERAKSIGALAEARKDIINMGLETSYRERMKQLYESVKRRLDYQVALQNARKDFERTNMINWITNEVKKSITDKQEKDTLQSCINQLRQIASQQRSFNS</sequence>
<dbReference type="Proteomes" id="UP000663834">
    <property type="component" value="Unassembled WGS sequence"/>
</dbReference>
<dbReference type="SUPFAM" id="SSF161060">
    <property type="entry name" value="ATP synthase B chain-like"/>
    <property type="match status" value="1"/>
</dbReference>